<dbReference type="RefSeq" id="WP_131007187.1">
    <property type="nucleotide sequence ID" value="NZ_BFAX01000003.1"/>
</dbReference>
<comment type="cofactor">
    <cofactor evidence="1">
        <name>[4Fe-4S] cluster</name>
        <dbReference type="ChEBI" id="CHEBI:49883"/>
    </cofactor>
</comment>
<sequence length="442" mass="50693">MKSIVVDFNKFKMITDVKLKGDSLNIEICKNYEIFLPLDKILDHHYLLEDKKLLIEGKITEYKLHSLKASILNLISLSISQGMKSKITGRKTYYICEPVPLLGHTAFGLIDRGTNIIQVRGLCGCNINCPFCSVDEGRYSKTRKNDYYVDMDHLLKWYLKIVEVKGNKHLEAHLDGQGEPTLYHPLPDLVQHLHEINSKGDGIVTIQTNGVGLTYKLIDELEEAGLHRINLSINAIDEKMSRALAGSRSYDIKRILEIAEYIKNTKIHLLIAPILLPGINDEEFKKVIDYAVELERRNPQNTINPITGRKDPILGVQLCLIYQFGRKMKKMKVWNFKKFYKLLKKYEEEYRKKGVDIQLITPLSKTFGSHRRKRFPIPFKVNSKVKAKVILDGRIKGEIIGCAKDRLIQIINVGDPERWIGKEVKVRILSTKDGVFVGELSH</sequence>
<evidence type="ECO:0000259" key="7">
    <source>
        <dbReference type="PROSITE" id="PS51918"/>
    </source>
</evidence>
<evidence type="ECO:0000256" key="5">
    <source>
        <dbReference type="ARBA" id="ARBA00023004"/>
    </source>
</evidence>
<dbReference type="SFLD" id="SFLDG01067">
    <property type="entry name" value="SPASM/twitch_domain_containing"/>
    <property type="match status" value="1"/>
</dbReference>
<keyword evidence="2" id="KW-0004">4Fe-4S</keyword>
<dbReference type="PANTHER" id="PTHR43787">
    <property type="entry name" value="FEMO COFACTOR BIOSYNTHESIS PROTEIN NIFB-RELATED"/>
    <property type="match status" value="1"/>
</dbReference>
<dbReference type="SMART" id="SM00729">
    <property type="entry name" value="Elp3"/>
    <property type="match status" value="1"/>
</dbReference>
<comment type="caution">
    <text evidence="8">The sequence shown here is derived from an EMBL/GenBank/DDBJ whole genome shotgun (WGS) entry which is preliminary data.</text>
</comment>
<dbReference type="OrthoDB" id="371936at2157"/>
<reference evidence="8 9" key="1">
    <citation type="journal article" date="2019" name="Int. J. Syst. Evol. Microbiol.">
        <title>Methanofervidicoccus abyssi gen. nov., sp. nov., a hydrogenotrophic methanogen, isolated from a hydrothermal vent chimney in the Mid-Cayman Spreading Center, the Caribbean Sea.</title>
        <authorList>
            <person name="Sakai S."/>
            <person name="Takaki Y."/>
            <person name="Miyazaki M."/>
            <person name="Ogawara M."/>
            <person name="Yanagawa K."/>
            <person name="Miyazaki J."/>
            <person name="Takai K."/>
        </authorList>
    </citation>
    <scope>NUCLEOTIDE SEQUENCE [LARGE SCALE GENOMIC DNA]</scope>
    <source>
        <strain evidence="8 9">HHB</strain>
    </source>
</reference>
<keyword evidence="3" id="KW-0949">S-adenosyl-L-methionine</keyword>
<dbReference type="EMBL" id="BFAX01000003">
    <property type="protein sequence ID" value="GBF36409.1"/>
    <property type="molecule type" value="Genomic_DNA"/>
</dbReference>
<dbReference type="GO" id="GO:0051539">
    <property type="term" value="F:4 iron, 4 sulfur cluster binding"/>
    <property type="evidence" value="ECO:0007669"/>
    <property type="project" value="UniProtKB-KW"/>
</dbReference>
<dbReference type="Pfam" id="PF04055">
    <property type="entry name" value="Radical_SAM"/>
    <property type="match status" value="1"/>
</dbReference>
<dbReference type="InterPro" id="IPR007197">
    <property type="entry name" value="rSAM"/>
</dbReference>
<dbReference type="Gene3D" id="3.20.20.70">
    <property type="entry name" value="Aldolase class I"/>
    <property type="match status" value="1"/>
</dbReference>
<dbReference type="GO" id="GO:0003824">
    <property type="term" value="F:catalytic activity"/>
    <property type="evidence" value="ECO:0007669"/>
    <property type="project" value="InterPro"/>
</dbReference>
<protein>
    <recommendedName>
        <fullName evidence="7">Radical SAM core domain-containing protein</fullName>
    </recommendedName>
</protein>
<dbReference type="PANTHER" id="PTHR43787:SF3">
    <property type="entry name" value="ARYLSULFATASE REGULATORY PROTEIN"/>
    <property type="match status" value="1"/>
</dbReference>
<feature type="domain" description="Radical SAM core" evidence="7">
    <location>
        <begin position="111"/>
        <end position="337"/>
    </location>
</feature>
<dbReference type="SFLD" id="SFLDS00029">
    <property type="entry name" value="Radical_SAM"/>
    <property type="match status" value="1"/>
</dbReference>
<organism evidence="8 9">
    <name type="scientific">Methanofervidicoccus abyssi</name>
    <dbReference type="NCBI Taxonomy" id="2082189"/>
    <lineage>
        <taxon>Archaea</taxon>
        <taxon>Methanobacteriati</taxon>
        <taxon>Methanobacteriota</taxon>
        <taxon>Methanomada group</taxon>
        <taxon>Methanococci</taxon>
        <taxon>Methanococcales</taxon>
        <taxon>Methanofervidicoccus</taxon>
    </lineage>
</organism>
<evidence type="ECO:0000313" key="9">
    <source>
        <dbReference type="Proteomes" id="UP000290527"/>
    </source>
</evidence>
<dbReference type="InterPro" id="IPR058240">
    <property type="entry name" value="rSAM_sf"/>
</dbReference>
<dbReference type="GO" id="GO:0046872">
    <property type="term" value="F:metal ion binding"/>
    <property type="evidence" value="ECO:0007669"/>
    <property type="project" value="UniProtKB-KW"/>
</dbReference>
<dbReference type="SFLD" id="SFLDG01110">
    <property type="entry name" value="Uncharacterised_Radical_SAM_Su"/>
    <property type="match status" value="1"/>
</dbReference>
<dbReference type="InterPro" id="IPR040088">
    <property type="entry name" value="MJ0103-like"/>
</dbReference>
<dbReference type="InterPro" id="IPR006638">
    <property type="entry name" value="Elp3/MiaA/NifB-like_rSAM"/>
</dbReference>
<dbReference type="SUPFAM" id="SSF102114">
    <property type="entry name" value="Radical SAM enzymes"/>
    <property type="match status" value="1"/>
</dbReference>
<keyword evidence="4" id="KW-0479">Metal-binding</keyword>
<evidence type="ECO:0000256" key="3">
    <source>
        <dbReference type="ARBA" id="ARBA00022691"/>
    </source>
</evidence>
<dbReference type="PROSITE" id="PS51918">
    <property type="entry name" value="RADICAL_SAM"/>
    <property type="match status" value="1"/>
</dbReference>
<gene>
    <name evidence="8" type="ORF">MHHB_P0639</name>
</gene>
<keyword evidence="9" id="KW-1185">Reference proteome</keyword>
<evidence type="ECO:0000256" key="6">
    <source>
        <dbReference type="ARBA" id="ARBA00023014"/>
    </source>
</evidence>
<evidence type="ECO:0000256" key="2">
    <source>
        <dbReference type="ARBA" id="ARBA00022485"/>
    </source>
</evidence>
<proteinExistence type="predicted"/>
<dbReference type="InterPro" id="IPR013785">
    <property type="entry name" value="Aldolase_TIM"/>
</dbReference>
<accession>A0A401HQA0</accession>
<keyword evidence="5" id="KW-0408">Iron</keyword>
<dbReference type="Proteomes" id="UP000290527">
    <property type="component" value="Unassembled WGS sequence"/>
</dbReference>
<evidence type="ECO:0000256" key="4">
    <source>
        <dbReference type="ARBA" id="ARBA00022723"/>
    </source>
</evidence>
<evidence type="ECO:0000313" key="8">
    <source>
        <dbReference type="EMBL" id="GBF36409.1"/>
    </source>
</evidence>
<dbReference type="CDD" id="cd01335">
    <property type="entry name" value="Radical_SAM"/>
    <property type="match status" value="1"/>
</dbReference>
<name>A0A401HQA0_9EURY</name>
<evidence type="ECO:0000256" key="1">
    <source>
        <dbReference type="ARBA" id="ARBA00001966"/>
    </source>
</evidence>
<dbReference type="AlphaFoldDB" id="A0A401HQA0"/>
<keyword evidence="6" id="KW-0411">Iron-sulfur</keyword>